<dbReference type="GO" id="GO:0046983">
    <property type="term" value="F:protein dimerization activity"/>
    <property type="evidence" value="ECO:0007669"/>
    <property type="project" value="InterPro"/>
</dbReference>
<evidence type="ECO:0000259" key="2">
    <source>
        <dbReference type="PROSITE" id="PS50888"/>
    </source>
</evidence>
<dbReference type="InterPro" id="IPR011598">
    <property type="entry name" value="bHLH_dom"/>
</dbReference>
<dbReference type="InterPro" id="IPR052099">
    <property type="entry name" value="Regulatory_TF_Diverse"/>
</dbReference>
<feature type="domain" description="BHLH" evidence="2">
    <location>
        <begin position="44"/>
        <end position="124"/>
    </location>
</feature>
<feature type="region of interest" description="Disordered" evidence="1">
    <location>
        <begin position="1"/>
        <end position="46"/>
    </location>
</feature>
<feature type="non-terminal residue" evidence="3">
    <location>
        <position position="1"/>
    </location>
</feature>
<evidence type="ECO:0000256" key="1">
    <source>
        <dbReference type="SAM" id="MobiDB-lite"/>
    </source>
</evidence>
<evidence type="ECO:0000313" key="3">
    <source>
        <dbReference type="EMBL" id="KAK4457856.1"/>
    </source>
</evidence>
<keyword evidence="4" id="KW-1185">Reference proteome</keyword>
<reference evidence="3" key="1">
    <citation type="journal article" date="2023" name="Mol. Phylogenet. Evol.">
        <title>Genome-scale phylogeny and comparative genomics of the fungal order Sordariales.</title>
        <authorList>
            <person name="Hensen N."/>
            <person name="Bonometti L."/>
            <person name="Westerberg I."/>
            <person name="Brannstrom I.O."/>
            <person name="Guillou S."/>
            <person name="Cros-Aarteil S."/>
            <person name="Calhoun S."/>
            <person name="Haridas S."/>
            <person name="Kuo A."/>
            <person name="Mondo S."/>
            <person name="Pangilinan J."/>
            <person name="Riley R."/>
            <person name="LaButti K."/>
            <person name="Andreopoulos B."/>
            <person name="Lipzen A."/>
            <person name="Chen C."/>
            <person name="Yan M."/>
            <person name="Daum C."/>
            <person name="Ng V."/>
            <person name="Clum A."/>
            <person name="Steindorff A."/>
            <person name="Ohm R.A."/>
            <person name="Martin F."/>
            <person name="Silar P."/>
            <person name="Natvig D.O."/>
            <person name="Lalanne C."/>
            <person name="Gautier V."/>
            <person name="Ament-Velasquez S.L."/>
            <person name="Kruys A."/>
            <person name="Hutchinson M.I."/>
            <person name="Powell A.J."/>
            <person name="Barry K."/>
            <person name="Miller A.N."/>
            <person name="Grigoriev I.V."/>
            <person name="Debuchy R."/>
            <person name="Gladieux P."/>
            <person name="Hiltunen Thoren M."/>
            <person name="Johannesson H."/>
        </authorList>
    </citation>
    <scope>NUCLEOTIDE SEQUENCE</scope>
    <source>
        <strain evidence="3">PSN324</strain>
    </source>
</reference>
<feature type="non-terminal residue" evidence="3">
    <location>
        <position position="145"/>
    </location>
</feature>
<dbReference type="AlphaFoldDB" id="A0AAV9HAR0"/>
<gene>
    <name evidence="3" type="ORF">QBC42DRAFT_153076</name>
</gene>
<evidence type="ECO:0000313" key="4">
    <source>
        <dbReference type="Proteomes" id="UP001321749"/>
    </source>
</evidence>
<dbReference type="SUPFAM" id="SSF47459">
    <property type="entry name" value="HLH, helix-loop-helix DNA-binding domain"/>
    <property type="match status" value="1"/>
</dbReference>
<proteinExistence type="predicted"/>
<dbReference type="InterPro" id="IPR036638">
    <property type="entry name" value="HLH_DNA-bd_sf"/>
</dbReference>
<feature type="region of interest" description="Disordered" evidence="1">
    <location>
        <begin position="81"/>
        <end position="107"/>
    </location>
</feature>
<name>A0AAV9HAR0_9PEZI</name>
<comment type="caution">
    <text evidence="3">The sequence shown here is derived from an EMBL/GenBank/DDBJ whole genome shotgun (WGS) entry which is preliminary data.</text>
</comment>
<dbReference type="EMBL" id="MU865093">
    <property type="protein sequence ID" value="KAK4457856.1"/>
    <property type="molecule type" value="Genomic_DNA"/>
</dbReference>
<dbReference type="Pfam" id="PF00010">
    <property type="entry name" value="HLH"/>
    <property type="match status" value="1"/>
</dbReference>
<dbReference type="PANTHER" id="PTHR47336:SF2">
    <property type="entry name" value="TRANSCRIPTION FACTOR HMS1-RELATED"/>
    <property type="match status" value="1"/>
</dbReference>
<dbReference type="PROSITE" id="PS50888">
    <property type="entry name" value="BHLH"/>
    <property type="match status" value="1"/>
</dbReference>
<dbReference type="SMART" id="SM00353">
    <property type="entry name" value="HLH"/>
    <property type="match status" value="1"/>
</dbReference>
<dbReference type="PANTHER" id="PTHR47336">
    <property type="entry name" value="TRANSCRIPTION FACTOR HMS1-RELATED"/>
    <property type="match status" value="1"/>
</dbReference>
<reference evidence="3" key="2">
    <citation type="submission" date="2023-06" db="EMBL/GenBank/DDBJ databases">
        <authorList>
            <consortium name="Lawrence Berkeley National Laboratory"/>
            <person name="Mondo S.J."/>
            <person name="Hensen N."/>
            <person name="Bonometti L."/>
            <person name="Westerberg I."/>
            <person name="Brannstrom I.O."/>
            <person name="Guillou S."/>
            <person name="Cros-Aarteil S."/>
            <person name="Calhoun S."/>
            <person name="Haridas S."/>
            <person name="Kuo A."/>
            <person name="Pangilinan J."/>
            <person name="Riley R."/>
            <person name="Labutti K."/>
            <person name="Andreopoulos B."/>
            <person name="Lipzen A."/>
            <person name="Chen C."/>
            <person name="Yanf M."/>
            <person name="Daum C."/>
            <person name="Ng V."/>
            <person name="Clum A."/>
            <person name="Steindorff A."/>
            <person name="Ohm R."/>
            <person name="Martin F."/>
            <person name="Silar P."/>
            <person name="Natvig D."/>
            <person name="Lalanne C."/>
            <person name="Gautier V."/>
            <person name="Ament-Velasquez S.L."/>
            <person name="Kruys A."/>
            <person name="Hutchinson M.I."/>
            <person name="Powell A.J."/>
            <person name="Barry K."/>
            <person name="Miller A.N."/>
            <person name="Grigoriev I.V."/>
            <person name="Debuchy R."/>
            <person name="Gladieux P."/>
            <person name="Thoren M.H."/>
            <person name="Johannesson H."/>
        </authorList>
    </citation>
    <scope>NUCLEOTIDE SEQUENCE</scope>
    <source>
        <strain evidence="3">PSN324</strain>
    </source>
</reference>
<feature type="compositionally biased region" description="Basic and acidic residues" evidence="1">
    <location>
        <begin position="92"/>
        <end position="107"/>
    </location>
</feature>
<dbReference type="Proteomes" id="UP001321749">
    <property type="component" value="Unassembled WGS sequence"/>
</dbReference>
<protein>
    <submittedName>
        <fullName evidence="3">Allergen Fus c 3</fullName>
    </submittedName>
</protein>
<accession>A0AAV9HAR0</accession>
<dbReference type="Gene3D" id="4.10.280.10">
    <property type="entry name" value="Helix-loop-helix DNA-binding domain"/>
    <property type="match status" value="1"/>
</dbReference>
<organism evidence="3 4">
    <name type="scientific">Cladorrhinum samala</name>
    <dbReference type="NCBI Taxonomy" id="585594"/>
    <lineage>
        <taxon>Eukaryota</taxon>
        <taxon>Fungi</taxon>
        <taxon>Dikarya</taxon>
        <taxon>Ascomycota</taxon>
        <taxon>Pezizomycotina</taxon>
        <taxon>Sordariomycetes</taxon>
        <taxon>Sordariomycetidae</taxon>
        <taxon>Sordariales</taxon>
        <taxon>Podosporaceae</taxon>
        <taxon>Cladorrhinum</taxon>
    </lineage>
</organism>
<sequence length="145" mass="16783">SKGPTQDSVSKRAPSRGKGKTNAALKKEEPWEFEDQEGSMSNTTPRARHNLVEQKYRHRLNAHFDQLLEVLPNSMSEIPGQPILASASSPDQAHHLSRETRFERERKVSKAEVLDRARLYIQSLENDTRRLMADQEELKARWEEY</sequence>